<dbReference type="PANTHER" id="PTHR34220">
    <property type="entry name" value="SENSOR HISTIDINE KINASE YPDA"/>
    <property type="match status" value="1"/>
</dbReference>
<keyword evidence="4" id="KW-0418">Kinase</keyword>
<name>A0AAW5C1Q3_9FIRM</name>
<keyword evidence="7" id="KW-0067">ATP-binding</keyword>
<dbReference type="Pfam" id="PF00672">
    <property type="entry name" value="HAMP"/>
    <property type="match status" value="1"/>
</dbReference>
<dbReference type="GO" id="GO:0016020">
    <property type="term" value="C:membrane"/>
    <property type="evidence" value="ECO:0007669"/>
    <property type="project" value="UniProtKB-SubCell"/>
</dbReference>
<keyword evidence="7" id="KW-0547">Nucleotide-binding</keyword>
<dbReference type="InterPro" id="IPR036890">
    <property type="entry name" value="HATPase_C_sf"/>
</dbReference>
<dbReference type="Proteomes" id="UP001299608">
    <property type="component" value="Unassembled WGS sequence"/>
</dbReference>
<evidence type="ECO:0000256" key="5">
    <source>
        <dbReference type="SAM" id="Phobius"/>
    </source>
</evidence>
<evidence type="ECO:0000256" key="2">
    <source>
        <dbReference type="ARBA" id="ARBA00022553"/>
    </source>
</evidence>
<keyword evidence="5" id="KW-0812">Transmembrane</keyword>
<dbReference type="PROSITE" id="PS50885">
    <property type="entry name" value="HAMP"/>
    <property type="match status" value="1"/>
</dbReference>
<feature type="transmembrane region" description="Helical" evidence="5">
    <location>
        <begin position="299"/>
        <end position="319"/>
    </location>
</feature>
<feature type="transmembrane region" description="Helical" evidence="5">
    <location>
        <begin position="12"/>
        <end position="32"/>
    </location>
</feature>
<feature type="domain" description="HAMP" evidence="6">
    <location>
        <begin position="320"/>
        <end position="373"/>
    </location>
</feature>
<accession>A0AAW5C1Q3</accession>
<dbReference type="RefSeq" id="WP_238053914.1">
    <property type="nucleotide sequence ID" value="NZ_JAKNGE010000051.1"/>
</dbReference>
<dbReference type="PANTHER" id="PTHR34220:SF7">
    <property type="entry name" value="SENSOR HISTIDINE KINASE YPDA"/>
    <property type="match status" value="1"/>
</dbReference>
<dbReference type="InterPro" id="IPR003660">
    <property type="entry name" value="HAMP_dom"/>
</dbReference>
<evidence type="ECO:0000256" key="1">
    <source>
        <dbReference type="ARBA" id="ARBA00004370"/>
    </source>
</evidence>
<keyword evidence="5" id="KW-1133">Transmembrane helix</keyword>
<dbReference type="Gene3D" id="3.30.450.20">
    <property type="entry name" value="PAS domain"/>
    <property type="match status" value="1"/>
</dbReference>
<evidence type="ECO:0000259" key="6">
    <source>
        <dbReference type="PROSITE" id="PS50885"/>
    </source>
</evidence>
<dbReference type="GO" id="GO:0000155">
    <property type="term" value="F:phosphorelay sensor kinase activity"/>
    <property type="evidence" value="ECO:0007669"/>
    <property type="project" value="InterPro"/>
</dbReference>
<dbReference type="CDD" id="cd06225">
    <property type="entry name" value="HAMP"/>
    <property type="match status" value="1"/>
</dbReference>
<dbReference type="InterPro" id="IPR010559">
    <property type="entry name" value="Sig_transdc_His_kin_internal"/>
</dbReference>
<gene>
    <name evidence="7" type="ORF">L0N08_27120</name>
</gene>
<dbReference type="InterPro" id="IPR003594">
    <property type="entry name" value="HATPase_dom"/>
</dbReference>
<dbReference type="Pfam" id="PF02518">
    <property type="entry name" value="HATPase_c"/>
    <property type="match status" value="1"/>
</dbReference>
<evidence type="ECO:0000313" key="8">
    <source>
        <dbReference type="Proteomes" id="UP001299608"/>
    </source>
</evidence>
<evidence type="ECO:0000256" key="3">
    <source>
        <dbReference type="ARBA" id="ARBA00022679"/>
    </source>
</evidence>
<proteinExistence type="predicted"/>
<dbReference type="Gene3D" id="1.10.287.130">
    <property type="match status" value="1"/>
</dbReference>
<dbReference type="AlphaFoldDB" id="A0AAW5C1Q3"/>
<keyword evidence="5" id="KW-0472">Membrane</keyword>
<keyword evidence="3" id="KW-0808">Transferase</keyword>
<comment type="subcellular location">
    <subcellularLocation>
        <location evidence="1">Membrane</location>
    </subcellularLocation>
</comment>
<reference evidence="7" key="1">
    <citation type="submission" date="2022-01" db="EMBL/GenBank/DDBJ databases">
        <title>Collection of gut derived symbiotic bacterial strains cultured from healthy donors.</title>
        <authorList>
            <person name="Lin H."/>
            <person name="Kohout C."/>
            <person name="Waligurski E."/>
            <person name="Pamer E.G."/>
        </authorList>
    </citation>
    <scope>NUCLEOTIDE SEQUENCE</scope>
    <source>
        <strain evidence="7">DFI.6.55</strain>
    </source>
</reference>
<evidence type="ECO:0000313" key="7">
    <source>
        <dbReference type="EMBL" id="MCG4749089.1"/>
    </source>
</evidence>
<keyword evidence="2" id="KW-0597">Phosphoprotein</keyword>
<dbReference type="InterPro" id="IPR050640">
    <property type="entry name" value="Bact_2-comp_sensor_kinase"/>
</dbReference>
<dbReference type="EMBL" id="JAKNGE010000051">
    <property type="protein sequence ID" value="MCG4749089.1"/>
    <property type="molecule type" value="Genomic_DNA"/>
</dbReference>
<dbReference type="SUPFAM" id="SSF55874">
    <property type="entry name" value="ATPase domain of HSP90 chaperone/DNA topoisomerase II/histidine kinase"/>
    <property type="match status" value="1"/>
</dbReference>
<dbReference type="CDD" id="cd18773">
    <property type="entry name" value="PDC1_HK_sensor"/>
    <property type="match status" value="1"/>
</dbReference>
<evidence type="ECO:0000256" key="4">
    <source>
        <dbReference type="ARBA" id="ARBA00022777"/>
    </source>
</evidence>
<dbReference type="Gene3D" id="3.30.565.10">
    <property type="entry name" value="Histidine kinase-like ATPase, C-terminal domain"/>
    <property type="match status" value="1"/>
</dbReference>
<dbReference type="Pfam" id="PF06580">
    <property type="entry name" value="His_kinase"/>
    <property type="match status" value="1"/>
</dbReference>
<dbReference type="SMART" id="SM00304">
    <property type="entry name" value="HAMP"/>
    <property type="match status" value="1"/>
</dbReference>
<organism evidence="7 8">
    <name type="scientific">Enterocloster aldenensis</name>
    <dbReference type="NCBI Taxonomy" id="358742"/>
    <lineage>
        <taxon>Bacteria</taxon>
        <taxon>Bacillati</taxon>
        <taxon>Bacillota</taxon>
        <taxon>Clostridia</taxon>
        <taxon>Lachnospirales</taxon>
        <taxon>Lachnospiraceae</taxon>
        <taxon>Enterocloster</taxon>
    </lineage>
</organism>
<protein>
    <submittedName>
        <fullName evidence="7">ATP-binding protein</fullName>
    </submittedName>
</protein>
<dbReference type="GO" id="GO:0005524">
    <property type="term" value="F:ATP binding"/>
    <property type="evidence" value="ECO:0007669"/>
    <property type="project" value="UniProtKB-KW"/>
</dbReference>
<sequence>MIRRKNRDFYHLALSYICFGLVPTLIAGAVLFHRFKGNMEQAILDDMGRMVSYAARNAQEMVDESSSLTRRMYDIYTEDGRLLYQLLKDTSMEDQEKRTQMALFLEEMLEGDSRIRTAAFVDREGRIYYVTRNTQKVLDEDAFRQWISQQGYSGENFSVYPTHVDSYFTDSGNPVITFRRSYQDLTSFKTIGISLGNLYLDLDLGKLASALRDVGMGIHETFSIINGNGICIYSMDGPEIGKPLEPMMPCLSSMTGIRGSLTDAGQYVVYERMESSGWIVAAQAGKDAVMGSLYTTRQYILIFLTGSFLVLVYLFSGLAKRVSRSEGLLEQGMMEIQTGNLGSRIDVGDKEDGISVLAAGFNNMARELESSMKKVSDTLGVIRISAMKHEDKETAGIAESLFRQMEYLIGSYSCMVPLEKEIGNIREYFHIMQIQYEDRIQLEVSVDEDVMDAIIVKMSLQPIVENAVQHGLMPKTGDGTVRIEAHRKDEILEITVMDDGVGMTEEILAALKDGLDQDETGVQTGSGETHGGIRNVRDRICRNFGSGYGLEIMSTEGTGTVAVYCLPLILE</sequence>
<comment type="caution">
    <text evidence="7">The sequence shown here is derived from an EMBL/GenBank/DDBJ whole genome shotgun (WGS) entry which is preliminary data.</text>
</comment>